<proteinExistence type="predicted"/>
<gene>
    <name evidence="3" type="ORF">EJ05DRAFT_497057</name>
</gene>
<feature type="coiled-coil region" evidence="1">
    <location>
        <begin position="85"/>
        <end position="112"/>
    </location>
</feature>
<accession>A0A6A6WJ22</accession>
<dbReference type="RefSeq" id="XP_033604645.1">
    <property type="nucleotide sequence ID" value="XM_033746497.1"/>
</dbReference>
<keyword evidence="1" id="KW-0175">Coiled coil</keyword>
<name>A0A6A6WJ22_9PEZI</name>
<dbReference type="EMBL" id="ML996566">
    <property type="protein sequence ID" value="KAF2762194.1"/>
    <property type="molecule type" value="Genomic_DNA"/>
</dbReference>
<sequence>MTNTGDSPLSITGSIVGIVALVLSVSTIIQAVYIYASAYRAAPAELKRYTSSVSNTMDERSYRLRSGHIPGPINLALGGNAKYDNARWTEMLEEYYEAHLELEDELHKIKHRGRNIDSLINWNRILWLFRKKDLDESVQRVETLRSRKMAVCLNALLADVSSMKETLNRIEARIPQGPLRLPVARPPEEPEHDSLARPLNLYASSVLGESVTDIVRTSLDSR</sequence>
<keyword evidence="4" id="KW-1185">Reference proteome</keyword>
<dbReference type="Proteomes" id="UP000799437">
    <property type="component" value="Unassembled WGS sequence"/>
</dbReference>
<keyword evidence="2" id="KW-0472">Membrane</keyword>
<evidence type="ECO:0000256" key="1">
    <source>
        <dbReference type="SAM" id="Coils"/>
    </source>
</evidence>
<dbReference type="GeneID" id="54487551"/>
<keyword evidence="2" id="KW-0812">Transmembrane</keyword>
<evidence type="ECO:0000256" key="2">
    <source>
        <dbReference type="SAM" id="Phobius"/>
    </source>
</evidence>
<organism evidence="3 4">
    <name type="scientific">Pseudovirgaria hyperparasitica</name>
    <dbReference type="NCBI Taxonomy" id="470096"/>
    <lineage>
        <taxon>Eukaryota</taxon>
        <taxon>Fungi</taxon>
        <taxon>Dikarya</taxon>
        <taxon>Ascomycota</taxon>
        <taxon>Pezizomycotina</taxon>
        <taxon>Dothideomycetes</taxon>
        <taxon>Dothideomycetes incertae sedis</taxon>
        <taxon>Acrospermales</taxon>
        <taxon>Acrospermaceae</taxon>
        <taxon>Pseudovirgaria</taxon>
    </lineage>
</organism>
<evidence type="ECO:0000313" key="3">
    <source>
        <dbReference type="EMBL" id="KAF2762194.1"/>
    </source>
</evidence>
<reference evidence="3" key="1">
    <citation type="journal article" date="2020" name="Stud. Mycol.">
        <title>101 Dothideomycetes genomes: a test case for predicting lifestyles and emergence of pathogens.</title>
        <authorList>
            <person name="Haridas S."/>
            <person name="Albert R."/>
            <person name="Binder M."/>
            <person name="Bloem J."/>
            <person name="Labutti K."/>
            <person name="Salamov A."/>
            <person name="Andreopoulos B."/>
            <person name="Baker S."/>
            <person name="Barry K."/>
            <person name="Bills G."/>
            <person name="Bluhm B."/>
            <person name="Cannon C."/>
            <person name="Castanera R."/>
            <person name="Culley D."/>
            <person name="Daum C."/>
            <person name="Ezra D."/>
            <person name="Gonzalez J."/>
            <person name="Henrissat B."/>
            <person name="Kuo A."/>
            <person name="Liang C."/>
            <person name="Lipzen A."/>
            <person name="Lutzoni F."/>
            <person name="Magnuson J."/>
            <person name="Mondo S."/>
            <person name="Nolan M."/>
            <person name="Ohm R."/>
            <person name="Pangilinan J."/>
            <person name="Park H.-J."/>
            <person name="Ramirez L."/>
            <person name="Alfaro M."/>
            <person name="Sun H."/>
            <person name="Tritt A."/>
            <person name="Yoshinaga Y."/>
            <person name="Zwiers L.-H."/>
            <person name="Turgeon B."/>
            <person name="Goodwin S."/>
            <person name="Spatafora J."/>
            <person name="Crous P."/>
            <person name="Grigoriev I."/>
        </authorList>
    </citation>
    <scope>NUCLEOTIDE SEQUENCE</scope>
    <source>
        <strain evidence="3">CBS 121739</strain>
    </source>
</reference>
<dbReference type="OrthoDB" id="3757673at2759"/>
<feature type="transmembrane region" description="Helical" evidence="2">
    <location>
        <begin position="15"/>
        <end position="38"/>
    </location>
</feature>
<dbReference type="AlphaFoldDB" id="A0A6A6WJ22"/>
<keyword evidence="2" id="KW-1133">Transmembrane helix</keyword>
<protein>
    <submittedName>
        <fullName evidence="3">Uncharacterized protein</fullName>
    </submittedName>
</protein>
<evidence type="ECO:0000313" key="4">
    <source>
        <dbReference type="Proteomes" id="UP000799437"/>
    </source>
</evidence>